<feature type="compositionally biased region" description="Basic and acidic residues" evidence="2">
    <location>
        <begin position="661"/>
        <end position="684"/>
    </location>
</feature>
<dbReference type="RefSeq" id="XP_028531412.1">
    <property type="nucleotide sequence ID" value="XM_028678445.1"/>
</dbReference>
<reference evidence="4 5" key="1">
    <citation type="submission" date="2015-04" db="EMBL/GenBank/DDBJ databases">
        <authorList>
            <consortium name="Pathogen Informatics"/>
        </authorList>
    </citation>
    <scope>NUCLEOTIDE SEQUENCE [LARGE SCALE GENOMIC DNA]</scope>
    <source>
        <strain evidence="4 5">SGS1</strain>
    </source>
</reference>
<feature type="transmembrane region" description="Helical" evidence="3">
    <location>
        <begin position="819"/>
        <end position="841"/>
    </location>
</feature>
<accession>A0A1J1H0M7</accession>
<sequence length="1710" mass="208005">MAYHFFKKLQKTSSKENKLNYENKNENIERWLKCILDINNKNVVDNILDESNKDNIIIVDEYKTYVNNILKYTEKIKNIKNDFDNENTNISYIKQFCKILNIISVYEKLKNNKKEYEILTKNNIFNLFEEIILNCLEILNKLTCLNKDMFHKNNVKIDCNKLKIYINNLNVLFKETNNCDLLFSIFYFENDNSIYILYDLILLLQKIYIYDNINFYFYLYDNIFYSNNINSYYFNLYSLKCFQILYNDYYYESKLNLKEQNNFVKKMYDHYLLIINNLRKKKFLYINYLNFPFNYSEESLIYKNKNENYYINENEEFFSITTNKKFRSYIFCEDKIIQKNLKKLEYSKKLDMLKAAYDSQNSFFSDHYTDSGSISEYKKKLQEDKIDNDKLDISSFSNSSNYNEEKSELNHVKEDMLKDKKLKNLEIQDDSTSSSDDDKNESRYYLSSDLSSNFISFDEEFDEEKKKKKIEFCEENLFLIMFRNNKIKNIRNNIDRLILHKNNFICKLLSILDSNKDAYLINEIILLFLLISDNNIEIKNIITYEGVIETIMKIIKEEHYYLFKEISDLQFLFQDTNLEIHDRTKIFNFSNKLKKKKKIEEYICNEKREIQNYELSPCDTRYNKNVLSDNLKKKIKYQIIKEKDYCINKESKSNSNIYQHGEIREERENNEEKESEKKDEEKKRNISSSNETILNNDYILNFTKKENLNNAIINKLEIYLDNISLNVDIKSSLLLLKCLIIDSEFGLKYIYELNIFHEFIKLIINLYNIIIYIYKESLHKYYNNTIFFINIFLDIIFSVCRFNNKNNYYISLKKFSSIFLRSQFVQCSFFFFFKFTFIYLYKMALNNKRNSKKINNNENIQNNNSHKNYDIASNISRVMETENNNYNKNNSCNNNLFIEYENIIEVFKNTNFINIFKLCCKLIFNDENFDINFLFNNFNNDNNKNEGNVLNKNDEHLDIHIEENKFILASFKKKNYFYFENIVKFYLKKLKEVKYIDLLLILFFYDKKNDVIQKNIYELFMCLCEKYSIISDYITKLFFFKKTCFHYYTLHNINKFKKKFLIIKKYYLKKKIYNDDTLSKYYKIIRKKSFFFEYIAQLEFLHKIFSLTSVNTENDENNSPKKILKNCEIDFEEIIYYNSLYVSSYKKRSKCYLKKLNNNINKHILTFKINLILYRNKINEKIYSLKFLFRMLNFRCISKKIKCLICVYISIYLFKKKEDKFKKKLLNIILVKDIFNVIYSYLNDFCKYVFNKKYFHFLFTNYKNLNENIKNILDIKKKKYFFYYSNEKSLFFIHYIYSNFIHHKIFTYFLKQSKNQLYQKSALKDEISINKKGFSVNKDNKKRIPLNKKEIKKKIWRVENNNNLNEKKGKRKKKEDELDEKSDDEENKDKQKYEEEESEKINENEEEREEENSQQKHERTKFESEEIREGKIKKKKKKKEKKKNDYGNRKEKKKLLTKNINEDISYLRRKMDKEEMKNIEEKIYLNKIIEKKNDIINNILYSYLLLKEKADKIEKENTTLKNILSLKEKEYCILSNNDMNDLENKYVILLKDFQEINNKKENLDDKLEKLTDLLIFLYDNVSECRLYMQNIENIGFFKNKKVNDEEKYSIDVQVNNITNDKISEKMNEHVDEKLCNRASRLIYNKVDNQIIHQIDNLSYEKTTKQDKNQTNMQANDQINNALHEKIKIDDNNEGKNNEIDYLYYKEDKKI</sequence>
<feature type="compositionally biased region" description="Basic and acidic residues" evidence="2">
    <location>
        <begin position="1411"/>
        <end position="1430"/>
    </location>
</feature>
<evidence type="ECO:0000313" key="4">
    <source>
        <dbReference type="EMBL" id="CRG98402.1"/>
    </source>
</evidence>
<feature type="coiled-coil region" evidence="1">
    <location>
        <begin position="1510"/>
        <end position="1580"/>
    </location>
</feature>
<dbReference type="Proteomes" id="UP000220158">
    <property type="component" value="Chromosome 1"/>
</dbReference>
<gene>
    <name evidence="4" type="ORF">PRELSG_0105100</name>
</gene>
<keyword evidence="5" id="KW-1185">Reference proteome</keyword>
<feature type="transmembrane region" description="Helical" evidence="3">
    <location>
        <begin position="781"/>
        <end position="799"/>
    </location>
</feature>
<dbReference type="KEGG" id="prel:PRELSG_0105100"/>
<feature type="region of interest" description="Disordered" evidence="2">
    <location>
        <begin position="657"/>
        <end position="686"/>
    </location>
</feature>
<dbReference type="Gene3D" id="1.25.10.10">
    <property type="entry name" value="Leucine-rich Repeat Variant"/>
    <property type="match status" value="1"/>
</dbReference>
<dbReference type="GeneID" id="39734301"/>
<evidence type="ECO:0000256" key="2">
    <source>
        <dbReference type="SAM" id="MobiDB-lite"/>
    </source>
</evidence>
<evidence type="ECO:0000313" key="5">
    <source>
        <dbReference type="Proteomes" id="UP000220158"/>
    </source>
</evidence>
<dbReference type="PANTHER" id="PTHR23253">
    <property type="entry name" value="EUKARYOTIC TRANSLATION INITIATION FACTOR 4 GAMMA"/>
    <property type="match status" value="1"/>
</dbReference>
<feature type="compositionally biased region" description="Basic residues" evidence="2">
    <location>
        <begin position="1431"/>
        <end position="1441"/>
    </location>
</feature>
<organism evidence="4 5">
    <name type="scientific">Plasmodium relictum</name>
    <dbReference type="NCBI Taxonomy" id="85471"/>
    <lineage>
        <taxon>Eukaryota</taxon>
        <taxon>Sar</taxon>
        <taxon>Alveolata</taxon>
        <taxon>Apicomplexa</taxon>
        <taxon>Aconoidasida</taxon>
        <taxon>Haemosporida</taxon>
        <taxon>Plasmodiidae</taxon>
        <taxon>Plasmodium</taxon>
        <taxon>Plasmodium (Haemamoeba)</taxon>
    </lineage>
</organism>
<keyword evidence="3" id="KW-0812">Transmembrane</keyword>
<name>A0A1J1H0M7_PLARL</name>
<dbReference type="InterPro" id="IPR011989">
    <property type="entry name" value="ARM-like"/>
</dbReference>
<proteinExistence type="predicted"/>
<feature type="compositionally biased region" description="Basic and acidic residues" evidence="2">
    <location>
        <begin position="1387"/>
        <end position="1403"/>
    </location>
</feature>
<keyword evidence="3" id="KW-0472">Membrane</keyword>
<feature type="region of interest" description="Disordered" evidence="2">
    <location>
        <begin position="1362"/>
        <end position="1453"/>
    </location>
</feature>
<keyword evidence="1" id="KW-0175">Coiled coil</keyword>
<keyword evidence="3" id="KW-1133">Transmembrane helix</keyword>
<evidence type="ECO:0000256" key="3">
    <source>
        <dbReference type="SAM" id="Phobius"/>
    </source>
</evidence>
<evidence type="ECO:0000256" key="1">
    <source>
        <dbReference type="SAM" id="Coils"/>
    </source>
</evidence>
<dbReference type="OrthoDB" id="378493at2759"/>
<protein>
    <submittedName>
        <fullName evidence="4">Uncharacterized protein</fullName>
    </submittedName>
</protein>
<feature type="compositionally biased region" description="Acidic residues" evidence="2">
    <location>
        <begin position="1377"/>
        <end position="1386"/>
    </location>
</feature>
<dbReference type="VEuPathDB" id="PlasmoDB:PRELSG_0105100"/>
<dbReference type="EMBL" id="LN835296">
    <property type="protein sequence ID" value="CRG98402.1"/>
    <property type="molecule type" value="Genomic_DNA"/>
</dbReference>